<protein>
    <submittedName>
        <fullName evidence="5">TetR/AcrR family transcriptional regulator</fullName>
    </submittedName>
</protein>
<feature type="DNA-binding region" description="H-T-H motif" evidence="3">
    <location>
        <begin position="33"/>
        <end position="52"/>
    </location>
</feature>
<dbReference type="InterPro" id="IPR001647">
    <property type="entry name" value="HTH_TetR"/>
</dbReference>
<dbReference type="PRINTS" id="PR00455">
    <property type="entry name" value="HTHTETR"/>
</dbReference>
<feature type="domain" description="HTH tetR-type" evidence="4">
    <location>
        <begin position="10"/>
        <end position="70"/>
    </location>
</feature>
<proteinExistence type="predicted"/>
<evidence type="ECO:0000259" key="4">
    <source>
        <dbReference type="PROSITE" id="PS50977"/>
    </source>
</evidence>
<dbReference type="PANTHER" id="PTHR43479:SF11">
    <property type="entry name" value="ACREF_ENVCD OPERON REPRESSOR-RELATED"/>
    <property type="match status" value="1"/>
</dbReference>
<dbReference type="PANTHER" id="PTHR43479">
    <property type="entry name" value="ACREF/ENVCD OPERON REPRESSOR-RELATED"/>
    <property type="match status" value="1"/>
</dbReference>
<evidence type="ECO:0000313" key="6">
    <source>
        <dbReference type="Proteomes" id="UP000595254"/>
    </source>
</evidence>
<name>A0A974NRD3_PERPY</name>
<evidence type="ECO:0000256" key="2">
    <source>
        <dbReference type="ARBA" id="ARBA00023125"/>
    </source>
</evidence>
<evidence type="ECO:0000256" key="1">
    <source>
        <dbReference type="ARBA" id="ARBA00022491"/>
    </source>
</evidence>
<dbReference type="Gene3D" id="1.10.357.10">
    <property type="entry name" value="Tetracycline Repressor, domain 2"/>
    <property type="match status" value="1"/>
</dbReference>
<evidence type="ECO:0000256" key="3">
    <source>
        <dbReference type="PROSITE-ProRule" id="PRU00335"/>
    </source>
</evidence>
<organism evidence="5 6">
    <name type="scientific">Peribacillus psychrosaccharolyticus</name>
    <name type="common">Bacillus psychrosaccharolyticus</name>
    <dbReference type="NCBI Taxonomy" id="1407"/>
    <lineage>
        <taxon>Bacteria</taxon>
        <taxon>Bacillati</taxon>
        <taxon>Bacillota</taxon>
        <taxon>Bacilli</taxon>
        <taxon>Bacillales</taxon>
        <taxon>Bacillaceae</taxon>
        <taxon>Peribacillus</taxon>
    </lineage>
</organism>
<sequence length="190" mass="22130">MTPRKVVENELTREIILDTARILFADTGYQHVSMRKIATELGYSHGALYYHFRNKAEIFYAIILKDFALLDTELQSVFKMKGTDLEKGRQVMLSFIKFGMDHPNHYELMFLTKDKEVKSYLKQEPNKSYERFAKTIHQLTEKKAGPKEIWFVLLSVHGFVTVHSRNDQTYDEVKGLAETHVNLILKAVLT</sequence>
<keyword evidence="6" id="KW-1185">Reference proteome</keyword>
<dbReference type="AlphaFoldDB" id="A0A974NRD3"/>
<dbReference type="PROSITE" id="PS50977">
    <property type="entry name" value="HTH_TETR_2"/>
    <property type="match status" value="1"/>
</dbReference>
<dbReference type="KEGG" id="ppsr:I6J18_11690"/>
<keyword evidence="2 3" id="KW-0238">DNA-binding</keyword>
<dbReference type="RefSeq" id="WP_040374410.1">
    <property type="nucleotide sequence ID" value="NZ_CP068053.1"/>
</dbReference>
<keyword evidence="1" id="KW-0678">Repressor</keyword>
<dbReference type="EMBL" id="CP068053">
    <property type="protein sequence ID" value="QQT02431.1"/>
    <property type="molecule type" value="Genomic_DNA"/>
</dbReference>
<reference evidence="5 6" key="1">
    <citation type="submission" date="2021-01" db="EMBL/GenBank/DDBJ databases">
        <title>FDA dAtabase for Regulatory Grade micrObial Sequences (FDA-ARGOS): Supporting development and validation of Infectious Disease Dx tests.</title>
        <authorList>
            <person name="Nelson B."/>
            <person name="Plummer A."/>
            <person name="Tallon L."/>
            <person name="Sadzewicz L."/>
            <person name="Zhao X."/>
            <person name="Boylan J."/>
            <person name="Ott S."/>
            <person name="Bowen H."/>
            <person name="Vavikolanu K."/>
            <person name="Mehta A."/>
            <person name="Aluvathingal J."/>
            <person name="Nadendla S."/>
            <person name="Myers T."/>
            <person name="Yan Y."/>
            <person name="Sichtig H."/>
        </authorList>
    </citation>
    <scope>NUCLEOTIDE SEQUENCE [LARGE SCALE GENOMIC DNA]</scope>
    <source>
        <strain evidence="5 6">FDAARGOS_1161</strain>
    </source>
</reference>
<dbReference type="Proteomes" id="UP000595254">
    <property type="component" value="Chromosome"/>
</dbReference>
<dbReference type="SUPFAM" id="SSF46689">
    <property type="entry name" value="Homeodomain-like"/>
    <property type="match status" value="1"/>
</dbReference>
<gene>
    <name evidence="5" type="ORF">I6J18_11690</name>
</gene>
<accession>A0A974NRD3</accession>
<dbReference type="InterPro" id="IPR050624">
    <property type="entry name" value="HTH-type_Tx_Regulator"/>
</dbReference>
<dbReference type="InterPro" id="IPR009057">
    <property type="entry name" value="Homeodomain-like_sf"/>
</dbReference>
<evidence type="ECO:0000313" key="5">
    <source>
        <dbReference type="EMBL" id="QQT02431.1"/>
    </source>
</evidence>
<dbReference type="Pfam" id="PF00440">
    <property type="entry name" value="TetR_N"/>
    <property type="match status" value="1"/>
</dbReference>
<dbReference type="GO" id="GO:0003677">
    <property type="term" value="F:DNA binding"/>
    <property type="evidence" value="ECO:0007669"/>
    <property type="project" value="UniProtKB-UniRule"/>
</dbReference>